<dbReference type="GO" id="GO:0006152">
    <property type="term" value="P:purine nucleoside catabolic process"/>
    <property type="evidence" value="ECO:0007669"/>
    <property type="project" value="TreeGrafter"/>
</dbReference>
<sequence>MAIASSELIVNDDGSVFHLHLKPEEISRKILLVGDPGRVAAVAAFLDEGSIEFRRASREFVSLTGKYHGDRITVLSTGIGCDNIDIVMNELDALANIDFATREIKKEKTSLEILRLGTSGAIQPGIPIGSYVFSHYSVGCDGLLNWYAAREEITDVELEEEFMKQVGWSRHLPTPYFAKASEEIERRFSSGVIKGCTVSAGGFYGPQGRVLRMPLAIENMLEKFEAFSYKGLKITNFEMEGSAIAGISGHLGHKAGTICAIIASRYAGTSNPDYKENMVGDFIKFVLDSYCDTI</sequence>
<reference evidence="5" key="1">
    <citation type="submission" date="2020-10" db="EMBL/GenBank/DDBJ databases">
        <authorList>
            <person name="Gilroy R."/>
        </authorList>
    </citation>
    <scope>NUCLEOTIDE SEQUENCE</scope>
    <source>
        <strain evidence="5">B1-8020</strain>
    </source>
</reference>
<comment type="caution">
    <text evidence="5">The sequence shown here is derived from an EMBL/GenBank/DDBJ whole genome shotgun (WGS) entry which is preliminary data.</text>
</comment>
<dbReference type="GO" id="GO:0004731">
    <property type="term" value="F:purine-nucleoside phosphorylase activity"/>
    <property type="evidence" value="ECO:0007669"/>
    <property type="project" value="TreeGrafter"/>
</dbReference>
<dbReference type="GO" id="GO:0004850">
    <property type="term" value="F:uridine phosphorylase activity"/>
    <property type="evidence" value="ECO:0007669"/>
    <property type="project" value="UniProtKB-EC"/>
</dbReference>
<dbReference type="AlphaFoldDB" id="A0A9D9NG95"/>
<name>A0A9D9NG95_9BACT</name>
<dbReference type="GO" id="GO:0005829">
    <property type="term" value="C:cytosol"/>
    <property type="evidence" value="ECO:0007669"/>
    <property type="project" value="TreeGrafter"/>
</dbReference>
<evidence type="ECO:0000256" key="3">
    <source>
        <dbReference type="ARBA" id="ARBA00048447"/>
    </source>
</evidence>
<evidence type="ECO:0000256" key="1">
    <source>
        <dbReference type="ARBA" id="ARBA00011888"/>
    </source>
</evidence>
<dbReference type="EC" id="2.4.2.3" evidence="1"/>
<comment type="catalytic activity">
    <reaction evidence="3">
        <text>uridine + phosphate = alpha-D-ribose 1-phosphate + uracil</text>
        <dbReference type="Rhea" id="RHEA:24388"/>
        <dbReference type="ChEBI" id="CHEBI:16704"/>
        <dbReference type="ChEBI" id="CHEBI:17568"/>
        <dbReference type="ChEBI" id="CHEBI:43474"/>
        <dbReference type="ChEBI" id="CHEBI:57720"/>
        <dbReference type="EC" id="2.4.2.3"/>
    </reaction>
</comment>
<dbReference type="CDD" id="cd00436">
    <property type="entry name" value="UP_TbUP-like"/>
    <property type="match status" value="1"/>
</dbReference>
<dbReference type="PANTHER" id="PTHR43691:SF11">
    <property type="entry name" value="FI09636P-RELATED"/>
    <property type="match status" value="1"/>
</dbReference>
<feature type="domain" description="Nucleoside phosphorylase" evidence="4">
    <location>
        <begin position="30"/>
        <end position="266"/>
    </location>
</feature>
<evidence type="ECO:0000313" key="6">
    <source>
        <dbReference type="Proteomes" id="UP000823604"/>
    </source>
</evidence>
<reference evidence="5" key="2">
    <citation type="journal article" date="2021" name="PeerJ">
        <title>Extensive microbial diversity within the chicken gut microbiome revealed by metagenomics and culture.</title>
        <authorList>
            <person name="Gilroy R."/>
            <person name="Ravi A."/>
            <person name="Getino M."/>
            <person name="Pursley I."/>
            <person name="Horton D.L."/>
            <person name="Alikhan N.F."/>
            <person name="Baker D."/>
            <person name="Gharbi K."/>
            <person name="Hall N."/>
            <person name="Watson M."/>
            <person name="Adriaenssens E.M."/>
            <person name="Foster-Nyarko E."/>
            <person name="Jarju S."/>
            <person name="Secka A."/>
            <person name="Antonio M."/>
            <person name="Oren A."/>
            <person name="Chaudhuri R.R."/>
            <person name="La Ragione R."/>
            <person name="Hildebrand F."/>
            <person name="Pallen M.J."/>
        </authorList>
    </citation>
    <scope>NUCLEOTIDE SEQUENCE</scope>
    <source>
        <strain evidence="5">B1-8020</strain>
    </source>
</reference>
<protein>
    <recommendedName>
        <fullName evidence="2">Uridine phosphorylase</fullName>
        <ecNumber evidence="1">2.4.2.3</ecNumber>
    </recommendedName>
</protein>
<dbReference type="InterPro" id="IPR035994">
    <property type="entry name" value="Nucleoside_phosphorylase_sf"/>
</dbReference>
<organism evidence="5 6">
    <name type="scientific">Candidatus Merdivivens pullicola</name>
    <dbReference type="NCBI Taxonomy" id="2840872"/>
    <lineage>
        <taxon>Bacteria</taxon>
        <taxon>Pseudomonadati</taxon>
        <taxon>Bacteroidota</taxon>
        <taxon>Bacteroidia</taxon>
        <taxon>Bacteroidales</taxon>
        <taxon>Muribaculaceae</taxon>
        <taxon>Muribaculaceae incertae sedis</taxon>
        <taxon>Candidatus Merdivivens</taxon>
    </lineage>
</organism>
<dbReference type="InterPro" id="IPR000845">
    <property type="entry name" value="Nucleoside_phosphorylase_d"/>
</dbReference>
<evidence type="ECO:0000259" key="4">
    <source>
        <dbReference type="Pfam" id="PF01048"/>
    </source>
</evidence>
<gene>
    <name evidence="5" type="ORF">IAB81_02270</name>
</gene>
<proteinExistence type="predicted"/>
<dbReference type="SUPFAM" id="SSF53167">
    <property type="entry name" value="Purine and uridine phosphorylases"/>
    <property type="match status" value="1"/>
</dbReference>
<evidence type="ECO:0000313" key="5">
    <source>
        <dbReference type="EMBL" id="MBO8472442.1"/>
    </source>
</evidence>
<dbReference type="Pfam" id="PF01048">
    <property type="entry name" value="PNP_UDP_1"/>
    <property type="match status" value="1"/>
</dbReference>
<dbReference type="Proteomes" id="UP000823604">
    <property type="component" value="Unassembled WGS sequence"/>
</dbReference>
<evidence type="ECO:0000256" key="2">
    <source>
        <dbReference type="ARBA" id="ARBA00021980"/>
    </source>
</evidence>
<dbReference type="PANTHER" id="PTHR43691">
    <property type="entry name" value="URIDINE PHOSPHORYLASE"/>
    <property type="match status" value="1"/>
</dbReference>
<dbReference type="EMBL" id="JADIMA010000023">
    <property type="protein sequence ID" value="MBO8472442.1"/>
    <property type="molecule type" value="Genomic_DNA"/>
</dbReference>
<dbReference type="Gene3D" id="3.40.50.1580">
    <property type="entry name" value="Nucleoside phosphorylase domain"/>
    <property type="match status" value="1"/>
</dbReference>
<accession>A0A9D9NG95</accession>